<proteinExistence type="predicted"/>
<feature type="transmembrane region" description="Helical" evidence="2">
    <location>
        <begin position="286"/>
        <end position="306"/>
    </location>
</feature>
<name>A0A2I0ICZ7_PUNGR</name>
<evidence type="ECO:0000256" key="1">
    <source>
        <dbReference type="SAM" id="MobiDB-lite"/>
    </source>
</evidence>
<evidence type="ECO:0000313" key="3">
    <source>
        <dbReference type="EMBL" id="PKI41862.1"/>
    </source>
</evidence>
<sequence length="1092" mass="119809">MSGSQILQTARNTANSDSRPLGIRRHSIPELESFITRHPTKQTPSSHGRGIACESTIAQAAKQASSKALFNKALHISIKLRTFRIKICKFAGQAPVLLTTVLGLLACAHFLLRFASSPIRRVCSLVLHAIVPSLIALPHFLLCFVSSPSYLTRASCNCAGLARPCTLSFMLRQFTEYAHSCCLQLCWACSPVHTFFYASQVRRVCSILLLSTVSGLLAPAQFLLCFVSSPSPLTRASCNCVVPAHPCTLSFSLRKFTEFANSCSMQLCQACSPVHTFFYALQVRRVCSLVLLAIVLGLLARAHFLLCFASSPSLLTCAPCNCAGPTRPCILPFTLRKFAESAHSCFLQLCRACSPVHTLLYASQVRRVCLLVLLATVLGLLARAHYILRFLRKFPPSLLARASCKSAGAARSCTFSFTIPKFLEPVRSCFMQICRACSLLLLATMPGLLARAHFLLCFASSPSHLTRSSCNCVKPARLCRVSFTLPKFAEFAHSCFLQLSQASLPVHISFYASQVSRVTSLVLLATTLGLLARAHSLLCFASSPSLLTRAACNYARPACPCILPFMLCKFAESPHSCFLLSFSLCKFAEFAHSCSMRLCRAFSPLHTFFYASQVRRVCSLALLATLLGLLARAHFLLCFTSSPSLLTRAACNFAGPARPCTLSFMHGKFPEFAHSCCLQLCWACSPVHTFFYASQVRRVCSLVLLATMPGLLARAYFLLCFASSPSHHTRVSCNCTGPARPCTLSFTLPKFSESAESRFLQLCRACSLVHISFYASQVRQVPSLMLLATLLGLLAHVDFLLAFASLLARAHFLLCFACLPSHLTRASCNCAGPARPCTLSFTLSKFAKSAHSCFSQLYRAYSPRAHFLLHFVSSPILLTRASCSCTGPARPMHTSSYASQVRRICSFVLLATVPGLLAFAHFHLRFASSPSLLTRASWNYAGPVCTLSLTLRKFPEPTRSCFLQIHRACSPVHTLFYASQVPQAYSLVLLAYLPGLLARAHSLLSFPSSPELARSCFSQIRWACSSMHTFFYASQVPRAYSFVLFAKRPGLLARAHFLLSFASSPEPTHSCFLQIRQACSLVHTLFLALQVP</sequence>
<keyword evidence="2" id="KW-1133">Transmembrane helix</keyword>
<feature type="transmembrane region" description="Helical" evidence="2">
    <location>
        <begin position="904"/>
        <end position="924"/>
    </location>
</feature>
<keyword evidence="2" id="KW-0812">Transmembrane</keyword>
<dbReference type="AlphaFoldDB" id="A0A2I0ICZ7"/>
<keyword evidence="4" id="KW-1185">Reference proteome</keyword>
<gene>
    <name evidence="3" type="ORF">CRG98_037732</name>
</gene>
<reference evidence="3 4" key="1">
    <citation type="submission" date="2017-11" db="EMBL/GenBank/DDBJ databases">
        <title>De-novo sequencing of pomegranate (Punica granatum L.) genome.</title>
        <authorList>
            <person name="Akparov Z."/>
            <person name="Amiraslanov A."/>
            <person name="Hajiyeva S."/>
            <person name="Abbasov M."/>
            <person name="Kaur K."/>
            <person name="Hamwieh A."/>
            <person name="Solovyev V."/>
            <person name="Salamov A."/>
            <person name="Braich B."/>
            <person name="Kosarev P."/>
            <person name="Mahmoud A."/>
            <person name="Hajiyev E."/>
            <person name="Babayeva S."/>
            <person name="Izzatullayeva V."/>
            <person name="Mammadov A."/>
            <person name="Mammadov A."/>
            <person name="Sharifova S."/>
            <person name="Ojaghi J."/>
            <person name="Eynullazada K."/>
            <person name="Bayramov B."/>
            <person name="Abdulazimova A."/>
            <person name="Shahmuradov I."/>
        </authorList>
    </citation>
    <scope>NUCLEOTIDE SEQUENCE [LARGE SCALE GENOMIC DNA]</scope>
    <source>
        <strain evidence="4">cv. AG2017</strain>
        <tissue evidence="3">Leaf</tissue>
    </source>
</reference>
<keyword evidence="2" id="KW-0472">Membrane</keyword>
<evidence type="ECO:0000256" key="2">
    <source>
        <dbReference type="SAM" id="Phobius"/>
    </source>
</evidence>
<dbReference type="Proteomes" id="UP000233551">
    <property type="component" value="Unassembled WGS sequence"/>
</dbReference>
<comment type="caution">
    <text evidence="3">The sequence shown here is derived from an EMBL/GenBank/DDBJ whole genome shotgun (WGS) entry which is preliminary data.</text>
</comment>
<evidence type="ECO:0000313" key="4">
    <source>
        <dbReference type="Proteomes" id="UP000233551"/>
    </source>
</evidence>
<feature type="transmembrane region" description="Helical" evidence="2">
    <location>
        <begin position="90"/>
        <end position="112"/>
    </location>
</feature>
<feature type="transmembrane region" description="Helical" evidence="2">
    <location>
        <begin position="365"/>
        <end position="384"/>
    </location>
</feature>
<dbReference type="STRING" id="22663.A0A2I0ICZ7"/>
<feature type="transmembrane region" description="Helical" evidence="2">
    <location>
        <begin position="784"/>
        <end position="807"/>
    </location>
</feature>
<organism evidence="3 4">
    <name type="scientific">Punica granatum</name>
    <name type="common">Pomegranate</name>
    <dbReference type="NCBI Taxonomy" id="22663"/>
    <lineage>
        <taxon>Eukaryota</taxon>
        <taxon>Viridiplantae</taxon>
        <taxon>Streptophyta</taxon>
        <taxon>Embryophyta</taxon>
        <taxon>Tracheophyta</taxon>
        <taxon>Spermatophyta</taxon>
        <taxon>Magnoliopsida</taxon>
        <taxon>eudicotyledons</taxon>
        <taxon>Gunneridae</taxon>
        <taxon>Pentapetalae</taxon>
        <taxon>rosids</taxon>
        <taxon>malvids</taxon>
        <taxon>Myrtales</taxon>
        <taxon>Lythraceae</taxon>
        <taxon>Punica</taxon>
    </lineage>
</organism>
<accession>A0A2I0ICZ7</accession>
<protein>
    <submittedName>
        <fullName evidence="3">Uncharacterized protein</fullName>
    </submittedName>
</protein>
<feature type="compositionally biased region" description="Polar residues" evidence="1">
    <location>
        <begin position="1"/>
        <end position="18"/>
    </location>
</feature>
<feature type="region of interest" description="Disordered" evidence="1">
    <location>
        <begin position="1"/>
        <end position="22"/>
    </location>
</feature>
<dbReference type="EMBL" id="PGOL01003267">
    <property type="protein sequence ID" value="PKI41862.1"/>
    <property type="molecule type" value="Genomic_DNA"/>
</dbReference>
<feature type="transmembrane region" description="Helical" evidence="2">
    <location>
        <begin position="124"/>
        <end position="145"/>
    </location>
</feature>